<dbReference type="AlphaFoldDB" id="W2Q4M3"/>
<evidence type="ECO:0000313" key="2">
    <source>
        <dbReference type="Proteomes" id="UP000018817"/>
    </source>
</evidence>
<proteinExistence type="predicted"/>
<accession>W2Q4M3</accession>
<name>W2Q4M3_PHYN3</name>
<reference evidence="1 2" key="2">
    <citation type="submission" date="2013-11" db="EMBL/GenBank/DDBJ databases">
        <title>The Genome Sequence of Phytophthora parasitica INRA-310.</title>
        <authorList>
            <consortium name="The Broad Institute Genomics Platform"/>
            <person name="Russ C."/>
            <person name="Tyler B."/>
            <person name="Panabieres F."/>
            <person name="Shan W."/>
            <person name="Tripathy S."/>
            <person name="Grunwald N."/>
            <person name="Machado M."/>
            <person name="Johnson C.S."/>
            <person name="Arredondo F."/>
            <person name="Hong C."/>
            <person name="Coffey M."/>
            <person name="Young S.K."/>
            <person name="Zeng Q."/>
            <person name="Gargeya S."/>
            <person name="Fitzgerald M."/>
            <person name="Abouelleil A."/>
            <person name="Alvarado L."/>
            <person name="Chapman S.B."/>
            <person name="Gainer-Dewar J."/>
            <person name="Goldberg J."/>
            <person name="Griggs A."/>
            <person name="Gujja S."/>
            <person name="Hansen M."/>
            <person name="Howarth C."/>
            <person name="Imamovic A."/>
            <person name="Ireland A."/>
            <person name="Larimer J."/>
            <person name="McCowan C."/>
            <person name="Murphy C."/>
            <person name="Pearson M."/>
            <person name="Poon T.W."/>
            <person name="Priest M."/>
            <person name="Roberts A."/>
            <person name="Saif S."/>
            <person name="Shea T."/>
            <person name="Sykes S."/>
            <person name="Wortman J."/>
            <person name="Nusbaum C."/>
            <person name="Birren B."/>
        </authorList>
    </citation>
    <scope>NUCLEOTIDE SEQUENCE [LARGE SCALE GENOMIC DNA]</scope>
    <source>
        <strain evidence="1 2">INRA-310</strain>
    </source>
</reference>
<gene>
    <name evidence="1" type="ORF">PPTG_23068</name>
</gene>
<dbReference type="VEuPathDB" id="FungiDB:PPTG_23068"/>
<sequence>MRLRMLWMILYNARTLPRYLLVVLGAWKVNTISDMINFSVREFNELWLSEGGAWESNARLFRLAATTFTNVATNFIKKLPPKLYVDQVEERCDQVP</sequence>
<reference evidence="2" key="1">
    <citation type="submission" date="2011-12" db="EMBL/GenBank/DDBJ databases">
        <authorList>
            <consortium name="The Broad Institute Genome Sequencing Platform"/>
            <person name="Russ C."/>
            <person name="Tyler B."/>
            <person name="Panabieres F."/>
            <person name="Shan W."/>
            <person name="Tripathy S."/>
            <person name="Grunwald N."/>
            <person name="Machado M."/>
            <person name="Young S.K."/>
            <person name="Zeng Q."/>
            <person name="Gargeya S."/>
            <person name="Fitzgerald M."/>
            <person name="Haas B."/>
            <person name="Abouelleil A."/>
            <person name="Alvarado L."/>
            <person name="Arachchi H.M."/>
            <person name="Berlin A."/>
            <person name="Chapman S.B."/>
            <person name="Gearin G."/>
            <person name="Goldberg J."/>
            <person name="Griggs A."/>
            <person name="Gujja S."/>
            <person name="Hansen M."/>
            <person name="Heiman D."/>
            <person name="Howarth C."/>
            <person name="Larimer J."/>
            <person name="Lui A."/>
            <person name="MacDonald P.J.P."/>
            <person name="McCowen C."/>
            <person name="Montmayeur A."/>
            <person name="Murphy C."/>
            <person name="Neiman D."/>
            <person name="Pearson M."/>
            <person name="Priest M."/>
            <person name="Roberts A."/>
            <person name="Saif S."/>
            <person name="Shea T."/>
            <person name="Sisk P."/>
            <person name="Stolte C."/>
            <person name="Sykes S."/>
            <person name="Wortman J."/>
            <person name="Nusbaum C."/>
            <person name="Birren B."/>
        </authorList>
    </citation>
    <scope>NUCLEOTIDE SEQUENCE [LARGE SCALE GENOMIC DNA]</scope>
    <source>
        <strain evidence="2">INRA-310</strain>
    </source>
</reference>
<organism evidence="1 2">
    <name type="scientific">Phytophthora nicotianae (strain INRA-310)</name>
    <name type="common">Phytophthora parasitica</name>
    <dbReference type="NCBI Taxonomy" id="761204"/>
    <lineage>
        <taxon>Eukaryota</taxon>
        <taxon>Sar</taxon>
        <taxon>Stramenopiles</taxon>
        <taxon>Oomycota</taxon>
        <taxon>Peronosporomycetes</taxon>
        <taxon>Peronosporales</taxon>
        <taxon>Peronosporaceae</taxon>
        <taxon>Phytophthora</taxon>
    </lineage>
</organism>
<evidence type="ECO:0000313" key="1">
    <source>
        <dbReference type="EMBL" id="ETN08148.1"/>
    </source>
</evidence>
<dbReference type="EMBL" id="KI669589">
    <property type="protein sequence ID" value="ETN08148.1"/>
    <property type="molecule type" value="Genomic_DNA"/>
</dbReference>
<dbReference type="GeneID" id="20191667"/>
<dbReference type="Proteomes" id="UP000018817">
    <property type="component" value="Unassembled WGS sequence"/>
</dbReference>
<dbReference type="RefSeq" id="XP_008906436.1">
    <property type="nucleotide sequence ID" value="XM_008908188.1"/>
</dbReference>
<protein>
    <submittedName>
        <fullName evidence="1">Uncharacterized protein</fullName>
    </submittedName>
</protein>